<keyword evidence="3" id="KW-0206">Cytoskeleton</keyword>
<dbReference type="GO" id="GO:0005814">
    <property type="term" value="C:centriole"/>
    <property type="evidence" value="ECO:0007669"/>
    <property type="project" value="UniProtKB-SubCell"/>
</dbReference>
<feature type="region of interest" description="Disordered" evidence="6">
    <location>
        <begin position="1"/>
        <end position="23"/>
    </location>
</feature>
<dbReference type="RefSeq" id="XP_005837828.1">
    <property type="nucleotide sequence ID" value="XM_005837771.1"/>
</dbReference>
<name>L1JRZ9_GUITC</name>
<keyword evidence="2" id="KW-0963">Cytoplasm</keyword>
<sequence>MERIHMKTKYMPSTSHPRPSKVDIHSGARKHLFETVDDKAFQELKKQLHESGYSEIVGFESVALVKRLFSELTSMRDTQQTLTQHLNDKNSSELNLQRQLHPLQKEISRLVRENNQLHLELIQSGEESEALKSKHKLSTKQYEGKIRDQQFMISEQAKHIHSLEGKVQEQKERIESLLDNHWVYTASNSGESVPIGMEISMSANPSPPQPEIDHAVEQEFVDLHDATAKQILMLEEKLQESASTQVQLQTELDVLQLKLKNREKEILRMGKLLSQNINSEQEYLEKQVDTKDETIKRLNQQLDFLSEQVALGESLKSDLEGVREENRKLNVKNRHLNEQVAQAEEELTKLRFAHEYEKENVIHERYETNERDKKCWSFESAVEDLKAQKHDLSQKLEAVMGEKQELLAELAHVTQEHRTSIEDVGNLQKELAEMKRLRDNLYAVVMDFEDQMAVVQERIKGLAQEREEQSLLCSQTADRLHEREDQLTQCARYITSLEAQVRLLTSKQSVQQDGKMEDFSNQFEKLMIESEKSLEFVCTTFEDLNQRVKTLVEGSTGSLQLLADEKERCMELQTEMESLLESLARKDEALKELQTLMSHMDEAKGNAALQIQSYRKEMETLQGRNLSLEGEKEELVGRLERVELELSQMKIMIAEVDRERDVLVAQLDEKCSRIGEQESRVGELTQRNEQNVANVSSLRQQVDLMRDALEERDGQLSLLQQRLEVEGSEKRRMHAELEGTRQEVGTLESDLNAMTRENQVVNDELAHVVSQRDCLKRDLDEVMNRVAVVEHLLKSCEREKEDILMSYKALNEEKTRAEAACERYSLECSEIRAHVYAREEEVMRLREANAGMEQEMHRLHLQCKGVQRQQEELSERLLDAQNRSKAEAMNSRSSQEELQACKRMAAMLEKQKQDCVKEGCLLRDEIVALRVKLDQVGGEKDFLRSQLEEERGRRGELEGMMQQLRVKEHAAFQAEREKSTDNVELQEKLHKVVTENEHNAQELRLLRSRREELEFELEKHRRLISSKSMEEESMSDEISSLRANVEELQRVVERQDKALQAKREEQSHLKERLQRMQTEAENNERKVLELETQLRKHEVRAQSMDSAERHSSSSLERHLADKEELRVALRRTEEQLERTHHQYKLVKESEGKLSQRVRELSDELEATVKEKEELASLSEDLRLESSKLREEVTSLSVLLEKLDKEHRALQKKFLDLHERAASRSPGHSSPE</sequence>
<dbReference type="SUPFAM" id="SSF57997">
    <property type="entry name" value="Tropomyosin"/>
    <property type="match status" value="1"/>
</dbReference>
<evidence type="ECO:0000256" key="5">
    <source>
        <dbReference type="SAM" id="Coils"/>
    </source>
</evidence>
<dbReference type="EMBL" id="JH992977">
    <property type="protein sequence ID" value="EKX50848.1"/>
    <property type="molecule type" value="Genomic_DNA"/>
</dbReference>
<reference evidence="7 9" key="1">
    <citation type="journal article" date="2012" name="Nature">
        <title>Algal genomes reveal evolutionary mosaicism and the fate of nucleomorphs.</title>
        <authorList>
            <consortium name="DOE Joint Genome Institute"/>
            <person name="Curtis B.A."/>
            <person name="Tanifuji G."/>
            <person name="Burki F."/>
            <person name="Gruber A."/>
            <person name="Irimia M."/>
            <person name="Maruyama S."/>
            <person name="Arias M.C."/>
            <person name="Ball S.G."/>
            <person name="Gile G.H."/>
            <person name="Hirakawa Y."/>
            <person name="Hopkins J.F."/>
            <person name="Kuo A."/>
            <person name="Rensing S.A."/>
            <person name="Schmutz J."/>
            <person name="Symeonidi A."/>
            <person name="Elias M."/>
            <person name="Eveleigh R.J."/>
            <person name="Herman E.K."/>
            <person name="Klute M.J."/>
            <person name="Nakayama T."/>
            <person name="Obornik M."/>
            <person name="Reyes-Prieto A."/>
            <person name="Armbrust E.V."/>
            <person name="Aves S.J."/>
            <person name="Beiko R.G."/>
            <person name="Coutinho P."/>
            <person name="Dacks J.B."/>
            <person name="Durnford D.G."/>
            <person name="Fast N.M."/>
            <person name="Green B.R."/>
            <person name="Grisdale C.J."/>
            <person name="Hempel F."/>
            <person name="Henrissat B."/>
            <person name="Hoppner M.P."/>
            <person name="Ishida K."/>
            <person name="Kim E."/>
            <person name="Koreny L."/>
            <person name="Kroth P.G."/>
            <person name="Liu Y."/>
            <person name="Malik S.B."/>
            <person name="Maier U.G."/>
            <person name="McRose D."/>
            <person name="Mock T."/>
            <person name="Neilson J.A."/>
            <person name="Onodera N.T."/>
            <person name="Poole A.M."/>
            <person name="Pritham E.J."/>
            <person name="Richards T.A."/>
            <person name="Rocap G."/>
            <person name="Roy S.W."/>
            <person name="Sarai C."/>
            <person name="Schaack S."/>
            <person name="Shirato S."/>
            <person name="Slamovits C.H."/>
            <person name="Spencer D.F."/>
            <person name="Suzuki S."/>
            <person name="Worden A.Z."/>
            <person name="Zauner S."/>
            <person name="Barry K."/>
            <person name="Bell C."/>
            <person name="Bharti A.K."/>
            <person name="Crow J.A."/>
            <person name="Grimwood J."/>
            <person name="Kramer R."/>
            <person name="Lindquist E."/>
            <person name="Lucas S."/>
            <person name="Salamov A."/>
            <person name="McFadden G.I."/>
            <person name="Lane C.E."/>
            <person name="Keeling P.J."/>
            <person name="Gray M.W."/>
            <person name="Grigoriev I.V."/>
            <person name="Archibald J.M."/>
        </authorList>
    </citation>
    <scope>NUCLEOTIDE SEQUENCE</scope>
    <source>
        <strain evidence="7 9">CCMP2712</strain>
    </source>
</reference>
<reference evidence="9" key="2">
    <citation type="submission" date="2012-11" db="EMBL/GenBank/DDBJ databases">
        <authorList>
            <person name="Kuo A."/>
            <person name="Curtis B.A."/>
            <person name="Tanifuji G."/>
            <person name="Burki F."/>
            <person name="Gruber A."/>
            <person name="Irimia M."/>
            <person name="Maruyama S."/>
            <person name="Arias M.C."/>
            <person name="Ball S.G."/>
            <person name="Gile G.H."/>
            <person name="Hirakawa Y."/>
            <person name="Hopkins J.F."/>
            <person name="Rensing S.A."/>
            <person name="Schmutz J."/>
            <person name="Symeonidi A."/>
            <person name="Elias M."/>
            <person name="Eveleigh R.J."/>
            <person name="Herman E.K."/>
            <person name="Klute M.J."/>
            <person name="Nakayama T."/>
            <person name="Obornik M."/>
            <person name="Reyes-Prieto A."/>
            <person name="Armbrust E.V."/>
            <person name="Aves S.J."/>
            <person name="Beiko R.G."/>
            <person name="Coutinho P."/>
            <person name="Dacks J.B."/>
            <person name="Durnford D.G."/>
            <person name="Fast N.M."/>
            <person name="Green B.R."/>
            <person name="Grisdale C."/>
            <person name="Hempe F."/>
            <person name="Henrissat B."/>
            <person name="Hoppner M.P."/>
            <person name="Ishida K.-I."/>
            <person name="Kim E."/>
            <person name="Koreny L."/>
            <person name="Kroth P.G."/>
            <person name="Liu Y."/>
            <person name="Malik S.-B."/>
            <person name="Maier U.G."/>
            <person name="McRose D."/>
            <person name="Mock T."/>
            <person name="Neilson J.A."/>
            <person name="Onodera N.T."/>
            <person name="Poole A.M."/>
            <person name="Pritham E.J."/>
            <person name="Richards T.A."/>
            <person name="Rocap G."/>
            <person name="Roy S.W."/>
            <person name="Sarai C."/>
            <person name="Schaack S."/>
            <person name="Shirato S."/>
            <person name="Slamovits C.H."/>
            <person name="Spencer D.F."/>
            <person name="Suzuki S."/>
            <person name="Worden A.Z."/>
            <person name="Zauner S."/>
            <person name="Barry K."/>
            <person name="Bell C."/>
            <person name="Bharti A.K."/>
            <person name="Crow J.A."/>
            <person name="Grimwood J."/>
            <person name="Kramer R."/>
            <person name="Lindquist E."/>
            <person name="Lucas S."/>
            <person name="Salamov A."/>
            <person name="McFadden G.I."/>
            <person name="Lane C.E."/>
            <person name="Keeling P.J."/>
            <person name="Gray M.W."/>
            <person name="Grigoriev I.V."/>
            <person name="Archibald J.M."/>
        </authorList>
    </citation>
    <scope>NUCLEOTIDE SEQUENCE</scope>
    <source>
        <strain evidence="9">CCMP2712</strain>
    </source>
</reference>
<evidence type="ECO:0000313" key="7">
    <source>
        <dbReference type="EMBL" id="EKX50848.1"/>
    </source>
</evidence>
<dbReference type="STRING" id="905079.L1JRZ9"/>
<feature type="coiled-coil region" evidence="5">
    <location>
        <begin position="245"/>
        <end position="353"/>
    </location>
</feature>
<reference evidence="8" key="3">
    <citation type="submission" date="2016-03" db="UniProtKB">
        <authorList>
            <consortium name="EnsemblProtists"/>
        </authorList>
    </citation>
    <scope>IDENTIFICATION</scope>
</reference>
<dbReference type="InterPro" id="IPR051877">
    <property type="entry name" value="Centriole_BasalBody_StrucProt"/>
</dbReference>
<dbReference type="PANTHER" id="PTHR20544">
    <property type="entry name" value="CENTROSOMAL PROTEIN CEP135"/>
    <property type="match status" value="1"/>
</dbReference>
<comment type="subcellular location">
    <subcellularLocation>
        <location evidence="1">Cytoplasm</location>
        <location evidence="1">Cytoskeleton</location>
        <location evidence="1">Microtubule organizing center</location>
        <location evidence="1">Centrosome</location>
        <location evidence="1">Centriole</location>
    </subcellularLocation>
</comment>
<feature type="compositionally biased region" description="Basic and acidic residues" evidence="6">
    <location>
        <begin position="1059"/>
        <end position="1074"/>
    </location>
</feature>
<dbReference type="EnsemblProtists" id="EKX50848">
    <property type="protein sequence ID" value="EKX50848"/>
    <property type="gene ID" value="GUITHDRAFT_103437"/>
</dbReference>
<evidence type="ECO:0000313" key="8">
    <source>
        <dbReference type="EnsemblProtists" id="EKX50848"/>
    </source>
</evidence>
<evidence type="ECO:0000256" key="6">
    <source>
        <dbReference type="SAM" id="MobiDB-lite"/>
    </source>
</evidence>
<evidence type="ECO:0000256" key="4">
    <source>
        <dbReference type="ARBA" id="ARBA00038123"/>
    </source>
</evidence>
<dbReference type="KEGG" id="gtt:GUITHDRAFT_103437"/>
<dbReference type="PANTHER" id="PTHR20544:SF0">
    <property type="entry name" value="NUCLEOPROTEIN TPR_MLP1 DOMAIN-CONTAINING PROTEIN"/>
    <property type="match status" value="1"/>
</dbReference>
<feature type="coiled-coil region" evidence="5">
    <location>
        <begin position="562"/>
        <end position="659"/>
    </location>
</feature>
<accession>L1JRZ9</accession>
<protein>
    <recommendedName>
        <fullName evidence="10">Centrosomal protein of 135 kDa</fullName>
    </recommendedName>
</protein>
<feature type="region of interest" description="Disordered" evidence="6">
    <location>
        <begin position="1059"/>
        <end position="1085"/>
    </location>
</feature>
<evidence type="ECO:0000313" key="9">
    <source>
        <dbReference type="Proteomes" id="UP000011087"/>
    </source>
</evidence>
<dbReference type="OrthoDB" id="10254663at2759"/>
<dbReference type="HOGENOM" id="CLU_008607_0_0_1"/>
<evidence type="ECO:0000256" key="3">
    <source>
        <dbReference type="ARBA" id="ARBA00023212"/>
    </source>
</evidence>
<evidence type="ECO:0000256" key="2">
    <source>
        <dbReference type="ARBA" id="ARBA00022490"/>
    </source>
</evidence>
<dbReference type="OMA" id="HTIVNIN"/>
<organism evidence="7">
    <name type="scientific">Guillardia theta (strain CCMP2712)</name>
    <name type="common">Cryptophyte</name>
    <dbReference type="NCBI Taxonomy" id="905079"/>
    <lineage>
        <taxon>Eukaryota</taxon>
        <taxon>Cryptophyceae</taxon>
        <taxon>Pyrenomonadales</taxon>
        <taxon>Geminigeraceae</taxon>
        <taxon>Guillardia</taxon>
    </lineage>
</organism>
<evidence type="ECO:0000256" key="1">
    <source>
        <dbReference type="ARBA" id="ARBA00004114"/>
    </source>
</evidence>
<gene>
    <name evidence="7" type="ORF">GUITHDRAFT_103437</name>
</gene>
<dbReference type="PaxDb" id="55529-EKX50848"/>
<feature type="region of interest" description="Disordered" evidence="6">
    <location>
        <begin position="1098"/>
        <end position="1120"/>
    </location>
</feature>
<keyword evidence="5" id="KW-0175">Coiled coil</keyword>
<dbReference type="AlphaFoldDB" id="L1JRZ9"/>
<feature type="coiled-coil region" evidence="5">
    <location>
        <begin position="737"/>
        <end position="883"/>
    </location>
</feature>
<feature type="coiled-coil region" evidence="5">
    <location>
        <begin position="382"/>
        <end position="465"/>
    </location>
</feature>
<dbReference type="GeneID" id="17307503"/>
<evidence type="ECO:0008006" key="10">
    <source>
        <dbReference type="Google" id="ProtNLM"/>
    </source>
</evidence>
<proteinExistence type="inferred from homology"/>
<keyword evidence="9" id="KW-1185">Reference proteome</keyword>
<dbReference type="Proteomes" id="UP000011087">
    <property type="component" value="Unassembled WGS sequence"/>
</dbReference>
<comment type="similarity">
    <text evidence="4">Belongs to the CEP135/TSGA10 family.</text>
</comment>